<feature type="region of interest" description="Disordered" evidence="1">
    <location>
        <begin position="95"/>
        <end position="114"/>
    </location>
</feature>
<feature type="compositionally biased region" description="Low complexity" evidence="1">
    <location>
        <begin position="695"/>
        <end position="710"/>
    </location>
</feature>
<protein>
    <recommendedName>
        <fullName evidence="2">DH domain-containing protein</fullName>
    </recommendedName>
</protein>
<dbReference type="PANTHER" id="PTHR12673">
    <property type="entry name" value="FACIOGENITAL DYSPLASIA PROTEIN"/>
    <property type="match status" value="1"/>
</dbReference>
<feature type="compositionally biased region" description="Low complexity" evidence="1">
    <location>
        <begin position="675"/>
        <end position="687"/>
    </location>
</feature>
<proteinExistence type="predicted"/>
<dbReference type="STRING" id="747725.A0A168H0F9"/>
<dbReference type="SUPFAM" id="SSF48065">
    <property type="entry name" value="DBL homology domain (DH-domain)"/>
    <property type="match status" value="1"/>
</dbReference>
<dbReference type="InterPro" id="IPR035899">
    <property type="entry name" value="DBL_dom_sf"/>
</dbReference>
<feature type="compositionally biased region" description="Basic and acidic residues" evidence="1">
    <location>
        <begin position="96"/>
        <end position="114"/>
    </location>
</feature>
<dbReference type="PROSITE" id="PS50010">
    <property type="entry name" value="DH_2"/>
    <property type="match status" value="1"/>
</dbReference>
<dbReference type="Proteomes" id="UP000077051">
    <property type="component" value="Unassembled WGS sequence"/>
</dbReference>
<name>A0A168H0F9_MUCCL</name>
<dbReference type="EMBL" id="AMYB01000011">
    <property type="protein sequence ID" value="OAC98231.1"/>
    <property type="molecule type" value="Genomic_DNA"/>
</dbReference>
<reference evidence="3 4" key="1">
    <citation type="submission" date="2015-06" db="EMBL/GenBank/DDBJ databases">
        <title>Expansion of signal transduction pathways in fungi by whole-genome duplication.</title>
        <authorList>
            <consortium name="DOE Joint Genome Institute"/>
            <person name="Corrochano L.M."/>
            <person name="Kuo A."/>
            <person name="Marcet-Houben M."/>
            <person name="Polaino S."/>
            <person name="Salamov A."/>
            <person name="Villalobos J.M."/>
            <person name="Alvarez M.I."/>
            <person name="Avalos J."/>
            <person name="Benito E.P."/>
            <person name="Benoit I."/>
            <person name="Burger G."/>
            <person name="Camino L.P."/>
            <person name="Canovas D."/>
            <person name="Cerda-Olmedo E."/>
            <person name="Cheng J.-F."/>
            <person name="Dominguez A."/>
            <person name="Elias M."/>
            <person name="Eslava A.P."/>
            <person name="Glaser F."/>
            <person name="Grimwood J."/>
            <person name="Gutierrez G."/>
            <person name="Heitman J."/>
            <person name="Henrissat B."/>
            <person name="Iturriaga E.A."/>
            <person name="Lang B.F."/>
            <person name="Lavin J.L."/>
            <person name="Lee S."/>
            <person name="Li W."/>
            <person name="Lindquist E."/>
            <person name="Lopez-Garcia S."/>
            <person name="Luque E.M."/>
            <person name="Marcos A.T."/>
            <person name="Martin J."/>
            <person name="Mccluskey K."/>
            <person name="Medina H.R."/>
            <person name="Miralles-Duran A."/>
            <person name="Miyazaki A."/>
            <person name="Munoz-Torres E."/>
            <person name="Oguiza J.A."/>
            <person name="Ohm R."/>
            <person name="Olmedo M."/>
            <person name="Orejas M."/>
            <person name="Ortiz-Castellanos L."/>
            <person name="Pisabarro A.G."/>
            <person name="Rodriguez-Romero J."/>
            <person name="Ruiz-Herrera J."/>
            <person name="Ruiz-Vazquez R."/>
            <person name="Sanz C."/>
            <person name="Schackwitz W."/>
            <person name="Schmutz J."/>
            <person name="Shahriari M."/>
            <person name="Shelest E."/>
            <person name="Silva-Franco F."/>
            <person name="Soanes D."/>
            <person name="Syed K."/>
            <person name="Tagua V.G."/>
            <person name="Talbot N.J."/>
            <person name="Thon M."/>
            <person name="De Vries R.P."/>
            <person name="Wiebenga A."/>
            <person name="Yadav J.S."/>
            <person name="Braun E.L."/>
            <person name="Baker S."/>
            <person name="Garre V."/>
            <person name="Horwitz B."/>
            <person name="Torres-Martinez S."/>
            <person name="Idnurm A."/>
            <person name="Herrera-Estrella A."/>
            <person name="Gabaldon T."/>
            <person name="Grigoriev I.V."/>
        </authorList>
    </citation>
    <scope>NUCLEOTIDE SEQUENCE [LARGE SCALE GENOMIC DNA]</scope>
    <source>
        <strain evidence="3 4">CBS 277.49</strain>
    </source>
</reference>
<dbReference type="SMART" id="SM00325">
    <property type="entry name" value="RhoGEF"/>
    <property type="match status" value="1"/>
</dbReference>
<evidence type="ECO:0000256" key="1">
    <source>
        <dbReference type="SAM" id="MobiDB-lite"/>
    </source>
</evidence>
<evidence type="ECO:0000313" key="4">
    <source>
        <dbReference type="Proteomes" id="UP000077051"/>
    </source>
</evidence>
<keyword evidence="4" id="KW-1185">Reference proteome</keyword>
<feature type="region of interest" description="Disordered" evidence="1">
    <location>
        <begin position="644"/>
        <end position="712"/>
    </location>
</feature>
<accession>A0A168H0F9</accession>
<feature type="domain" description="DH" evidence="2">
    <location>
        <begin position="119"/>
        <end position="301"/>
    </location>
</feature>
<evidence type="ECO:0000313" key="3">
    <source>
        <dbReference type="EMBL" id="OAC98231.1"/>
    </source>
</evidence>
<dbReference type="OrthoDB" id="660555at2759"/>
<dbReference type="InterPro" id="IPR051092">
    <property type="entry name" value="FYVE_RhoGEF_PH"/>
</dbReference>
<feature type="compositionally biased region" description="Low complexity" evidence="1">
    <location>
        <begin position="654"/>
        <end position="665"/>
    </location>
</feature>
<dbReference type="Gene3D" id="1.20.900.10">
    <property type="entry name" value="Dbl homology (DH) domain"/>
    <property type="match status" value="1"/>
</dbReference>
<feature type="region of interest" description="Disordered" evidence="1">
    <location>
        <begin position="847"/>
        <end position="866"/>
    </location>
</feature>
<dbReference type="AlphaFoldDB" id="A0A168H0F9"/>
<dbReference type="CDD" id="cd00160">
    <property type="entry name" value="RhoGEF"/>
    <property type="match status" value="1"/>
</dbReference>
<dbReference type="Pfam" id="PF00621">
    <property type="entry name" value="RhoGEF"/>
    <property type="match status" value="1"/>
</dbReference>
<dbReference type="GO" id="GO:0005085">
    <property type="term" value="F:guanyl-nucleotide exchange factor activity"/>
    <property type="evidence" value="ECO:0007669"/>
    <property type="project" value="InterPro"/>
</dbReference>
<dbReference type="InterPro" id="IPR000219">
    <property type="entry name" value="DH_dom"/>
</dbReference>
<comment type="caution">
    <text evidence="3">The sequence shown here is derived from an EMBL/GenBank/DDBJ whole genome shotgun (WGS) entry which is preliminary data.</text>
</comment>
<organism evidence="3 4">
    <name type="scientific">Mucor lusitanicus CBS 277.49</name>
    <dbReference type="NCBI Taxonomy" id="747725"/>
    <lineage>
        <taxon>Eukaryota</taxon>
        <taxon>Fungi</taxon>
        <taxon>Fungi incertae sedis</taxon>
        <taxon>Mucoromycota</taxon>
        <taxon>Mucoromycotina</taxon>
        <taxon>Mucoromycetes</taxon>
        <taxon>Mucorales</taxon>
        <taxon>Mucorineae</taxon>
        <taxon>Mucoraceae</taxon>
        <taxon>Mucor</taxon>
    </lineage>
</organism>
<evidence type="ECO:0000259" key="2">
    <source>
        <dbReference type="PROSITE" id="PS50010"/>
    </source>
</evidence>
<feature type="region of interest" description="Disordered" evidence="1">
    <location>
        <begin position="770"/>
        <end position="801"/>
    </location>
</feature>
<gene>
    <name evidence="3" type="ORF">MUCCIDRAFT_115759</name>
</gene>
<dbReference type="PANTHER" id="PTHR12673:SF159">
    <property type="entry name" value="LD03170P"/>
    <property type="match status" value="1"/>
</dbReference>
<dbReference type="VEuPathDB" id="FungiDB:MUCCIDRAFT_115759"/>
<sequence length="907" mass="104051">MSNLKELKSQLLTNGYCHQWKLIKQKEIITTPRQDLNQQGDFYDKITRQTTQPTCQNIDLIIPSKNRTAKQQIQLEQFLNIIGTEIHEQASCFHETTPHDSHHEPSDTLSKEVERNDDKRQFRIQEFIKTEKSYVDTLKTIVRHVVQPLRANMQQKNCILNTFKCQKIFLNIDQIMKVNSDFLTDLLATTDNFGEMCQKHIIKFECYRKYLLEQSEAQKLHAKEYKANQNYKRFLTKVKDHSDFKRKRLQDILVEPVQRISRYSMMLRDILQLTPKDHADYHGLVAACEKAREIATMADDDPTKTATLFLNLYQAIKDSPCSLINQKRSLIAHIDAIEIHRVTNKPTRAVSIFLFTDKILVASRSSVDSKEIDLHQLLDNANPVCPTNTSSASILRSSIHHKVEKPQLKFKGWADVESIEMFEGVADRPGSFILSATAVPELTRDQVSNITSFEKYFYKGPRLFSIIPIRDEISCTKSKKAAYIEKIDTFRTVYQKTRALMKRYEPATDKVYQKMWNGMPSFCNIYDQESYITAKYKSDTTIVYADDGGTSIDELFSSRNVLYNPWIVGLIQPEDMKGFRFNICTRTNLTMSQQPFRRSTEQTIDFESIFWNNMYYMEHCLKKSRDYSAQTIIKIQQSIQSQLMQQSTHHLSRSRTNSLSRRTSSIPSLGKLFHSSNGSRSRSVSPSKMIKKSKSASYQQQSPHQQQQPSIARIPVHHSWSGSSNSGCYRNENHSQVSSVATLASSLWSSSYGIQTSTIDDSAIESDIVDQDHSKEEAAPNSSVNNNNNQQHQHLDHKPKKMATANTISSFNSDASTRSSFSMITDDDYAEEGVEVDYLTLDVQDKQVSPAPTPVPTPPTDAAISRDEGLETMFKSINGGFEDEMQQQWKELITKYELLTDEVTPIK</sequence>
<dbReference type="GO" id="GO:0005737">
    <property type="term" value="C:cytoplasm"/>
    <property type="evidence" value="ECO:0007669"/>
    <property type="project" value="TreeGrafter"/>
</dbReference>